<gene>
    <name evidence="3" type="ORF">GJA_2935</name>
</gene>
<organism evidence="3 4">
    <name type="scientific">Janthinobacterium agaricidamnosum NBRC 102515 = DSM 9628</name>
    <dbReference type="NCBI Taxonomy" id="1349767"/>
    <lineage>
        <taxon>Bacteria</taxon>
        <taxon>Pseudomonadati</taxon>
        <taxon>Pseudomonadota</taxon>
        <taxon>Betaproteobacteria</taxon>
        <taxon>Burkholderiales</taxon>
        <taxon>Oxalobacteraceae</taxon>
        <taxon>Janthinobacterium</taxon>
    </lineage>
</organism>
<dbReference type="HOGENOM" id="CLU_1956651_0_0_4"/>
<name>W0V6Q3_9BURK</name>
<proteinExistence type="predicted"/>
<evidence type="ECO:0000256" key="1">
    <source>
        <dbReference type="SAM" id="MobiDB-lite"/>
    </source>
</evidence>
<dbReference type="Proteomes" id="UP000027604">
    <property type="component" value="Chromosome I"/>
</dbReference>
<feature type="region of interest" description="Disordered" evidence="1">
    <location>
        <begin position="92"/>
        <end position="128"/>
    </location>
</feature>
<evidence type="ECO:0008006" key="5">
    <source>
        <dbReference type="Google" id="ProtNLM"/>
    </source>
</evidence>
<evidence type="ECO:0000313" key="4">
    <source>
        <dbReference type="Proteomes" id="UP000027604"/>
    </source>
</evidence>
<feature type="compositionally biased region" description="Basic and acidic residues" evidence="1">
    <location>
        <begin position="112"/>
        <end position="128"/>
    </location>
</feature>
<evidence type="ECO:0000313" key="3">
    <source>
        <dbReference type="EMBL" id="CDG83561.1"/>
    </source>
</evidence>
<dbReference type="STRING" id="1349767.GJA_2935"/>
<dbReference type="KEGG" id="jag:GJA_2935"/>
<evidence type="ECO:0000256" key="2">
    <source>
        <dbReference type="SAM" id="SignalP"/>
    </source>
</evidence>
<reference evidence="3 4" key="1">
    <citation type="journal article" date="2015" name="Genome Announc.">
        <title>Genome Sequence of Mushroom Soft-Rot Pathogen Janthinobacterium agaricidamnosum.</title>
        <authorList>
            <person name="Graupner K."/>
            <person name="Lackner G."/>
            <person name="Hertweck C."/>
        </authorList>
    </citation>
    <scope>NUCLEOTIDE SEQUENCE [LARGE SCALE GENOMIC DNA]</scope>
    <source>
        <strain evidence="4">NBRC 102515 / DSM 9628</strain>
    </source>
</reference>
<dbReference type="RefSeq" id="WP_144241531.1">
    <property type="nucleotide sequence ID" value="NZ_BCTH01000058.1"/>
</dbReference>
<keyword evidence="2" id="KW-0732">Signal</keyword>
<feature type="chain" id="PRO_5004797414" description="Copper resistance B domain protein" evidence="2">
    <location>
        <begin position="24"/>
        <end position="128"/>
    </location>
</feature>
<dbReference type="AlphaFoldDB" id="W0V6Q3"/>
<protein>
    <recommendedName>
        <fullName evidence="5">Copper resistance B domain protein</fullName>
    </recommendedName>
</protein>
<dbReference type="PATRIC" id="fig|1349767.4.peg.4646"/>
<keyword evidence="4" id="KW-1185">Reference proteome</keyword>
<feature type="signal peptide" evidence="2">
    <location>
        <begin position="1"/>
        <end position="23"/>
    </location>
</feature>
<accession>W0V6Q3</accession>
<dbReference type="EMBL" id="HG322949">
    <property type="protein sequence ID" value="CDG83561.1"/>
    <property type="molecule type" value="Genomic_DNA"/>
</dbReference>
<sequence length="128" mass="13323">MHHLTRLALAAGVLLSVTVTASAQVATVAPGAKAAAPASAFESTFNHYQPAAESDKSPDQVWRDANQEVGKAGGGMGHMAHMAAMPGMEMKDMKGMEMGGQPVSATPAADPHQGHDMSHMSHLQRHGE</sequence>